<keyword evidence="5" id="KW-0346">Stress response</keyword>
<sequence length="87" mass="9795">MITHLGGEDFDSRLINYLVEEFKKDQGIDLRNDPLAMQRLKEAAEKAKIELSSAQQTDVNLPYITADATGPKHMNIKVTRAKLERPG</sequence>
<proteinExistence type="inferred from homology"/>
<gene>
    <name evidence="5" type="primary">dnaK_5</name>
    <name evidence="5" type="ORF">NCTC10418_06318</name>
</gene>
<evidence type="ECO:0000256" key="2">
    <source>
        <dbReference type="ARBA" id="ARBA00022741"/>
    </source>
</evidence>
<evidence type="ECO:0000256" key="3">
    <source>
        <dbReference type="ARBA" id="ARBA00022840"/>
    </source>
</evidence>
<reference evidence="5 6" key="1">
    <citation type="submission" date="2018-06" db="EMBL/GenBank/DDBJ databases">
        <authorList>
            <consortium name="Pathogen Informatics"/>
            <person name="Doyle S."/>
        </authorList>
    </citation>
    <scope>NUCLEOTIDE SEQUENCE [LARGE SCALE GENOMIC DNA]</scope>
    <source>
        <strain evidence="5 6">NCTC10418</strain>
    </source>
</reference>
<dbReference type="Gene3D" id="3.90.640.10">
    <property type="entry name" value="Actin, Chain A, domain 4"/>
    <property type="match status" value="1"/>
</dbReference>
<evidence type="ECO:0000256" key="4">
    <source>
        <dbReference type="ARBA" id="ARBA00023186"/>
    </source>
</evidence>
<protein>
    <submittedName>
        <fullName evidence="5">Chaperone protein DnaK (Heat shock protein 70) (Heat shock 70 kDaprotein) (HSP70)</fullName>
    </submittedName>
</protein>
<dbReference type="SUPFAM" id="SSF53067">
    <property type="entry name" value="Actin-like ATPase domain"/>
    <property type="match status" value="1"/>
</dbReference>
<organism evidence="5 6">
    <name type="scientific">Escherichia coli</name>
    <dbReference type="NCBI Taxonomy" id="562"/>
    <lineage>
        <taxon>Bacteria</taxon>
        <taxon>Pseudomonadati</taxon>
        <taxon>Pseudomonadota</taxon>
        <taxon>Gammaproteobacteria</taxon>
        <taxon>Enterobacterales</taxon>
        <taxon>Enterobacteriaceae</taxon>
        <taxon>Escherichia</taxon>
    </lineage>
</organism>
<keyword evidence="3" id="KW-0067">ATP-binding</keyword>
<name>A0A376L1B3_ECOLX</name>
<evidence type="ECO:0000313" key="6">
    <source>
        <dbReference type="Proteomes" id="UP000255460"/>
    </source>
</evidence>
<dbReference type="Pfam" id="PF00012">
    <property type="entry name" value="HSP70"/>
    <property type="match status" value="1"/>
</dbReference>
<dbReference type="EMBL" id="UFZQ01000001">
    <property type="protein sequence ID" value="STE88608.1"/>
    <property type="molecule type" value="Genomic_DNA"/>
</dbReference>
<evidence type="ECO:0000313" key="5">
    <source>
        <dbReference type="EMBL" id="STE88608.1"/>
    </source>
</evidence>
<evidence type="ECO:0000256" key="1">
    <source>
        <dbReference type="ARBA" id="ARBA00007381"/>
    </source>
</evidence>
<keyword evidence="4" id="KW-0143">Chaperone</keyword>
<dbReference type="InterPro" id="IPR043129">
    <property type="entry name" value="ATPase_NBD"/>
</dbReference>
<keyword evidence="2" id="KW-0547">Nucleotide-binding</keyword>
<dbReference type="GO" id="GO:0005524">
    <property type="term" value="F:ATP binding"/>
    <property type="evidence" value="ECO:0007669"/>
    <property type="project" value="UniProtKB-KW"/>
</dbReference>
<dbReference type="InterPro" id="IPR013126">
    <property type="entry name" value="Hsp_70_fam"/>
</dbReference>
<dbReference type="PANTHER" id="PTHR19375">
    <property type="entry name" value="HEAT SHOCK PROTEIN 70KDA"/>
    <property type="match status" value="1"/>
</dbReference>
<dbReference type="FunFam" id="3.90.640.10:FF:000003">
    <property type="entry name" value="Molecular chaperone DnaK"/>
    <property type="match status" value="1"/>
</dbReference>
<comment type="similarity">
    <text evidence="1">Belongs to the heat shock protein 70 family.</text>
</comment>
<dbReference type="Proteomes" id="UP000255460">
    <property type="component" value="Unassembled WGS sequence"/>
</dbReference>
<dbReference type="GO" id="GO:0140662">
    <property type="term" value="F:ATP-dependent protein folding chaperone"/>
    <property type="evidence" value="ECO:0007669"/>
    <property type="project" value="InterPro"/>
</dbReference>
<dbReference type="AlphaFoldDB" id="A0A376L1B3"/>
<accession>A0A376L1B3</accession>